<organism evidence="9 10">
    <name type="scientific">Denitratimonas tolerans</name>
    <dbReference type="NCBI Taxonomy" id="1338420"/>
    <lineage>
        <taxon>Bacteria</taxon>
        <taxon>Pseudomonadati</taxon>
        <taxon>Pseudomonadota</taxon>
        <taxon>Gammaproteobacteria</taxon>
        <taxon>Lysobacterales</taxon>
        <taxon>Lysobacteraceae</taxon>
        <taxon>Denitratimonas</taxon>
    </lineage>
</organism>
<evidence type="ECO:0000256" key="6">
    <source>
        <dbReference type="ARBA" id="ARBA00022989"/>
    </source>
</evidence>
<comment type="caution">
    <text evidence="9">The sequence shown here is derived from an EMBL/GenBank/DDBJ whole genome shotgun (WGS) entry which is preliminary data.</text>
</comment>
<comment type="subcellular location">
    <subcellularLocation>
        <location evidence="1">Cell membrane</location>
        <topology evidence="1">Multi-pass membrane protein</topology>
    </subcellularLocation>
</comment>
<dbReference type="AlphaFoldDB" id="A0AAW9R1K7"/>
<dbReference type="NCBIfam" id="TIGR04178">
    <property type="entry name" value="exo_archaeo"/>
    <property type="match status" value="1"/>
</dbReference>
<evidence type="ECO:0000256" key="3">
    <source>
        <dbReference type="ARBA" id="ARBA00022670"/>
    </source>
</evidence>
<evidence type="ECO:0000256" key="5">
    <source>
        <dbReference type="ARBA" id="ARBA00022801"/>
    </source>
</evidence>
<name>A0AAW9R1K7_9GAMM</name>
<keyword evidence="6 8" id="KW-1133">Transmembrane helix</keyword>
<dbReference type="InterPro" id="IPR026392">
    <property type="entry name" value="Exo/Archaeosortase_dom"/>
</dbReference>
<proteinExistence type="predicted"/>
<keyword evidence="4 8" id="KW-0812">Transmembrane</keyword>
<reference evidence="9 10" key="1">
    <citation type="journal article" date="2016" name="Antonie Van Leeuwenhoek">
        <title>Denitratimonas tolerans gen. nov., sp. nov., a denitrifying bacterium isolated from a bioreactor for tannery wastewater treatment.</title>
        <authorList>
            <person name="Han S.I."/>
            <person name="Kim J.O."/>
            <person name="Lee Y.R."/>
            <person name="Ekpeghere K.I."/>
            <person name="Koh S.C."/>
            <person name="Whang K.S."/>
        </authorList>
    </citation>
    <scope>NUCLEOTIDE SEQUENCE [LARGE SCALE GENOMIC DNA]</scope>
    <source>
        <strain evidence="9 10">KACC 17565</strain>
    </source>
</reference>
<feature type="transmembrane region" description="Helical" evidence="8">
    <location>
        <begin position="134"/>
        <end position="156"/>
    </location>
</feature>
<dbReference type="GO" id="GO:0005886">
    <property type="term" value="C:plasma membrane"/>
    <property type="evidence" value="ECO:0007669"/>
    <property type="project" value="UniProtKB-SubCell"/>
</dbReference>
<keyword evidence="5 9" id="KW-0378">Hydrolase</keyword>
<keyword evidence="2" id="KW-1003">Cell membrane</keyword>
<dbReference type="EC" id="3.4.22.-" evidence="9"/>
<dbReference type="Proteomes" id="UP001364472">
    <property type="component" value="Unassembled WGS sequence"/>
</dbReference>
<keyword evidence="7 8" id="KW-0472">Membrane</keyword>
<keyword evidence="10" id="KW-1185">Reference proteome</keyword>
<evidence type="ECO:0000256" key="8">
    <source>
        <dbReference type="SAM" id="Phobius"/>
    </source>
</evidence>
<dbReference type="GO" id="GO:0008233">
    <property type="term" value="F:peptidase activity"/>
    <property type="evidence" value="ECO:0007669"/>
    <property type="project" value="UniProtKB-KW"/>
</dbReference>
<dbReference type="EMBL" id="JBBDHC010000002">
    <property type="protein sequence ID" value="MEJ1248526.1"/>
    <property type="molecule type" value="Genomic_DNA"/>
</dbReference>
<accession>A0AAW9R1K7</accession>
<dbReference type="RefSeq" id="WP_337334239.1">
    <property type="nucleotide sequence ID" value="NZ_JBBDHC010000002.1"/>
</dbReference>
<protein>
    <submittedName>
        <fullName evidence="9">Exosortase H</fullName>
        <ecNumber evidence="9">3.4.22.-</ecNumber>
    </submittedName>
</protein>
<evidence type="ECO:0000313" key="9">
    <source>
        <dbReference type="EMBL" id="MEJ1248526.1"/>
    </source>
</evidence>
<dbReference type="Pfam" id="PF09721">
    <property type="entry name" value="Exosortase_EpsH"/>
    <property type="match status" value="1"/>
</dbReference>
<sequence length="176" mass="19819">MIRFFTIFVVLLITLFSLRITTIGHDYVTEPFTGLLASVSAFLIKLWDKDVISYGVIIQNQVNGFAVGIAPGCDGIEAVIILIAAIVAFPSPWKHKLVGILIGFVAIQSLNLVRIISLFYLGQWNQTWFDWFHLYLWQALIVLDALAVWLIWLRYLPRRKRPGRTPPPDAGLPAAA</sequence>
<evidence type="ECO:0000256" key="4">
    <source>
        <dbReference type="ARBA" id="ARBA00022692"/>
    </source>
</evidence>
<dbReference type="InterPro" id="IPR026441">
    <property type="entry name" value="Exosort_XrtH"/>
</dbReference>
<dbReference type="InterPro" id="IPR019127">
    <property type="entry name" value="Exosortase"/>
</dbReference>
<evidence type="ECO:0000256" key="7">
    <source>
        <dbReference type="ARBA" id="ARBA00023136"/>
    </source>
</evidence>
<dbReference type="GO" id="GO:0006508">
    <property type="term" value="P:proteolysis"/>
    <property type="evidence" value="ECO:0007669"/>
    <property type="project" value="UniProtKB-KW"/>
</dbReference>
<keyword evidence="3" id="KW-0645">Protease</keyword>
<evidence type="ECO:0000256" key="2">
    <source>
        <dbReference type="ARBA" id="ARBA00022475"/>
    </source>
</evidence>
<feature type="transmembrane region" description="Helical" evidence="8">
    <location>
        <begin position="69"/>
        <end position="90"/>
    </location>
</feature>
<evidence type="ECO:0000313" key="10">
    <source>
        <dbReference type="Proteomes" id="UP001364472"/>
    </source>
</evidence>
<gene>
    <name evidence="9" type="primary">xrtH</name>
    <name evidence="9" type="ORF">WB794_02370</name>
</gene>
<feature type="transmembrane region" description="Helical" evidence="8">
    <location>
        <begin position="97"/>
        <end position="122"/>
    </location>
</feature>
<evidence type="ECO:0000256" key="1">
    <source>
        <dbReference type="ARBA" id="ARBA00004651"/>
    </source>
</evidence>
<dbReference type="NCBIfam" id="TIGR04177">
    <property type="entry name" value="exosort_XrtH"/>
    <property type="match status" value="1"/>
</dbReference>